<comment type="caution">
    <text evidence="2">The sequence shown here is derived from an EMBL/GenBank/DDBJ whole genome shotgun (WGS) entry which is preliminary data.</text>
</comment>
<dbReference type="RefSeq" id="WP_196989451.1">
    <property type="nucleotide sequence ID" value="NZ_JADWYR010000001.1"/>
</dbReference>
<evidence type="ECO:0000256" key="1">
    <source>
        <dbReference type="SAM" id="Phobius"/>
    </source>
</evidence>
<accession>A0A931DYR9</accession>
<feature type="transmembrane region" description="Helical" evidence="1">
    <location>
        <begin position="88"/>
        <end position="106"/>
    </location>
</feature>
<dbReference type="AlphaFoldDB" id="A0A931DYR9"/>
<name>A0A931DYR9_9BACT</name>
<proteinExistence type="predicted"/>
<feature type="transmembrane region" description="Helical" evidence="1">
    <location>
        <begin position="12"/>
        <end position="31"/>
    </location>
</feature>
<reference evidence="2" key="1">
    <citation type="submission" date="2020-11" db="EMBL/GenBank/DDBJ databases">
        <title>Bacterial whole genome sequence for Panacibacter sp. DH6.</title>
        <authorList>
            <person name="Le V."/>
            <person name="Ko S."/>
            <person name="Ahn C.-Y."/>
            <person name="Oh H.-M."/>
        </authorList>
    </citation>
    <scope>NUCLEOTIDE SEQUENCE</scope>
    <source>
        <strain evidence="2">DH6</strain>
    </source>
</reference>
<keyword evidence="1" id="KW-1133">Transmembrane helix</keyword>
<dbReference type="EMBL" id="JADWYR010000001">
    <property type="protein sequence ID" value="MBG9375397.1"/>
    <property type="molecule type" value="Genomic_DNA"/>
</dbReference>
<keyword evidence="3" id="KW-1185">Reference proteome</keyword>
<evidence type="ECO:0000313" key="3">
    <source>
        <dbReference type="Proteomes" id="UP000628448"/>
    </source>
</evidence>
<evidence type="ECO:0000313" key="2">
    <source>
        <dbReference type="EMBL" id="MBG9375397.1"/>
    </source>
</evidence>
<evidence type="ECO:0008006" key="4">
    <source>
        <dbReference type="Google" id="ProtNLM"/>
    </source>
</evidence>
<keyword evidence="1" id="KW-0812">Transmembrane</keyword>
<sequence length="146" mass="16801">MQTNVLVNERKTFTYYLSVLRISLGIVYLWFGALKFFQGISPAEQLAMQTIHKLTFGLIDDHTNILMLALWECAIGIMFITGRLLKTALILMLAHMVCTFTPFIFFPHETFRYMPYGLTLVGQYIVKNIVFIAAGLVLWKAEKQKD</sequence>
<organism evidence="2 3">
    <name type="scientific">Panacibacter microcysteis</name>
    <dbReference type="NCBI Taxonomy" id="2793269"/>
    <lineage>
        <taxon>Bacteria</taxon>
        <taxon>Pseudomonadati</taxon>
        <taxon>Bacteroidota</taxon>
        <taxon>Chitinophagia</taxon>
        <taxon>Chitinophagales</taxon>
        <taxon>Chitinophagaceae</taxon>
        <taxon>Panacibacter</taxon>
    </lineage>
</organism>
<keyword evidence="1" id="KW-0472">Membrane</keyword>
<feature type="transmembrane region" description="Helical" evidence="1">
    <location>
        <begin position="63"/>
        <end position="81"/>
    </location>
</feature>
<dbReference type="Proteomes" id="UP000628448">
    <property type="component" value="Unassembled WGS sequence"/>
</dbReference>
<gene>
    <name evidence="2" type="ORF">I5907_04075</name>
</gene>
<protein>
    <recommendedName>
        <fullName evidence="4">DoxX family membrane protein</fullName>
    </recommendedName>
</protein>
<feature type="transmembrane region" description="Helical" evidence="1">
    <location>
        <begin position="118"/>
        <end position="139"/>
    </location>
</feature>